<protein>
    <submittedName>
        <fullName evidence="2">Predicted membrane protein</fullName>
    </submittedName>
</protein>
<feature type="transmembrane region" description="Helical" evidence="1">
    <location>
        <begin position="7"/>
        <end position="25"/>
    </location>
</feature>
<name>Q97LJ7_CLOAB</name>
<keyword evidence="1" id="KW-0812">Transmembrane</keyword>
<dbReference type="eggNOG" id="ENOG5032VJN">
    <property type="taxonomic scope" value="Bacteria"/>
</dbReference>
<reference evidence="2 3" key="1">
    <citation type="journal article" date="2001" name="J. Bacteriol.">
        <title>Genome sequence and comparative analysis of the solvent-producing bacterium Clostridium acetobutylicum.</title>
        <authorList>
            <person name="Nolling J."/>
            <person name="Breton G."/>
            <person name="Omelchenko M.V."/>
            <person name="Makarova K.S."/>
            <person name="Zeng Q."/>
            <person name="Gibson R."/>
            <person name="Lee H.M."/>
            <person name="Dubois J."/>
            <person name="Qiu D."/>
            <person name="Hitti J."/>
            <person name="Wolf Y.I."/>
            <person name="Tatusov R.L."/>
            <person name="Sabathe F."/>
            <person name="Doucette-Stamm L."/>
            <person name="Soucaille P."/>
            <person name="Daly M.J."/>
            <person name="Bennett G.N."/>
            <person name="Koonin E.V."/>
            <person name="Smith D.R."/>
        </authorList>
    </citation>
    <scope>NUCLEOTIDE SEQUENCE [LARGE SCALE GENOMIC DNA]</scope>
    <source>
        <strain evidence="3">ATCC 824 / DSM 792 / JCM 1419 / LMG 5710 / VKM B-1787</strain>
    </source>
</reference>
<dbReference type="RefSeq" id="WP_010963884.1">
    <property type="nucleotide sequence ID" value="NC_003030.1"/>
</dbReference>
<evidence type="ECO:0000313" key="3">
    <source>
        <dbReference type="Proteomes" id="UP000000814"/>
    </source>
</evidence>
<keyword evidence="1" id="KW-1133">Transmembrane helix</keyword>
<dbReference type="PATRIC" id="fig|272562.8.peg.767"/>
<gene>
    <name evidence="2" type="ordered locus">CA_C0563</name>
</gene>
<dbReference type="HOGENOM" id="CLU_053323_1_0_9"/>
<dbReference type="OrthoDB" id="82335at2"/>
<sequence length="168" mass="19169">MNHSKSTATFFSLVPGAGHMYLGLMRQGIELMFLFFFTISVSTTFHLGVFSILIPIIWFYSIFDVRNKASRNETLEDTDLPIFKSTNLNKALKSNNSAKYVAYIFVLLGFLSLMDNVIIPLLDTYIDYQILRYSKSVLISILFIIVGIFIIIKSKKAKIGDKECIKEE</sequence>
<evidence type="ECO:0000256" key="1">
    <source>
        <dbReference type="SAM" id="Phobius"/>
    </source>
</evidence>
<accession>Q97LJ7</accession>
<organism evidence="2 3">
    <name type="scientific">Clostridium acetobutylicum (strain ATCC 824 / DSM 792 / JCM 1419 / IAM 19013 / LMG 5710 / NBRC 13948 / NRRL B-527 / VKM B-1787 / 2291 / W)</name>
    <dbReference type="NCBI Taxonomy" id="272562"/>
    <lineage>
        <taxon>Bacteria</taxon>
        <taxon>Bacillati</taxon>
        <taxon>Bacillota</taxon>
        <taxon>Clostridia</taxon>
        <taxon>Eubacteriales</taxon>
        <taxon>Clostridiaceae</taxon>
        <taxon>Clostridium</taxon>
    </lineage>
</organism>
<keyword evidence="3" id="KW-1185">Reference proteome</keyword>
<proteinExistence type="predicted"/>
<dbReference type="GeneID" id="44997074"/>
<dbReference type="KEGG" id="cac:CA_C0563"/>
<dbReference type="PIR" id="C96969">
    <property type="entry name" value="C96969"/>
</dbReference>
<dbReference type="AlphaFoldDB" id="Q97LJ7"/>
<evidence type="ECO:0000313" key="2">
    <source>
        <dbReference type="EMBL" id="AAK78542.1"/>
    </source>
</evidence>
<dbReference type="Proteomes" id="UP000000814">
    <property type="component" value="Chromosome"/>
</dbReference>
<dbReference type="STRING" id="272562.CA_C0563"/>
<feature type="transmembrane region" description="Helical" evidence="1">
    <location>
        <begin position="31"/>
        <end position="60"/>
    </location>
</feature>
<dbReference type="EMBL" id="AE001437">
    <property type="protein sequence ID" value="AAK78542.1"/>
    <property type="molecule type" value="Genomic_DNA"/>
</dbReference>
<feature type="transmembrane region" description="Helical" evidence="1">
    <location>
        <begin position="133"/>
        <end position="152"/>
    </location>
</feature>
<feature type="transmembrane region" description="Helical" evidence="1">
    <location>
        <begin position="100"/>
        <end position="121"/>
    </location>
</feature>
<keyword evidence="1" id="KW-0472">Membrane</keyword>